<dbReference type="AlphaFoldDB" id="A0A8B2NXZ0"/>
<feature type="binding site" evidence="12">
    <location>
        <position position="250"/>
    </location>
    <ligand>
        <name>L-glutamine</name>
        <dbReference type="ChEBI" id="CHEBI:58359"/>
    </ligand>
</feature>
<evidence type="ECO:0000256" key="2">
    <source>
        <dbReference type="ARBA" id="ARBA00005077"/>
    </source>
</evidence>
<protein>
    <recommendedName>
        <fullName evidence="12">Carbamoyl phosphate synthase small chain</fullName>
        <ecNumber evidence="12">6.3.5.5</ecNumber>
    </recommendedName>
    <alternativeName>
        <fullName evidence="12">Carbamoyl phosphate synthetase glutamine chain</fullName>
    </alternativeName>
</protein>
<feature type="active site" evidence="12">
    <location>
        <position position="365"/>
    </location>
</feature>
<organism evidence="14 15">
    <name type="scientific">Acuticoccus sediminis</name>
    <dbReference type="NCBI Taxonomy" id="2184697"/>
    <lineage>
        <taxon>Bacteria</taxon>
        <taxon>Pseudomonadati</taxon>
        <taxon>Pseudomonadota</taxon>
        <taxon>Alphaproteobacteria</taxon>
        <taxon>Hyphomicrobiales</taxon>
        <taxon>Amorphaceae</taxon>
        <taxon>Acuticoccus</taxon>
    </lineage>
</organism>
<sequence>MDGWVEPKPTACLALADGLVLRGMGAGAVGTAVGEVCFNTAMTGYQEILTDPSYAGQIVTFTFPHIGNVGANDDDIETVAEEARSAAQGCVLRAAITRPQSWRAREGFDAWLEKRGIVAITGVDTRALTSHIREGGMVNAVIAHNPEGVFDEPALVEMARKAPDMAGAEIATTVSTRHAAPWHGGAWTWPGFYGEIKGDGPRIVALDYGIKGNILRLLAERGANVTVVPANATAEEILALDPDGLFLSNGPGDPGATGKIVGETLKTLIDRRLPTFGICLGHQLLGHAIGAKTKKMRHGHHGANHPVLDIDTGAVSIVSMNHGFTVDAATLPKNARETHRSLFDGSNCGLAMTDRPVFSVQYHPEASPGPHDSYNLFDRFFAMIAEEKAQTAL</sequence>
<dbReference type="Gene3D" id="3.40.50.880">
    <property type="match status" value="1"/>
</dbReference>
<feature type="active site" description="Nucleophile" evidence="12">
    <location>
        <position position="279"/>
    </location>
</feature>
<dbReference type="PRINTS" id="PR00096">
    <property type="entry name" value="GATASE"/>
</dbReference>
<keyword evidence="9 12" id="KW-0665">Pyrimidine biosynthesis</keyword>
<evidence type="ECO:0000256" key="6">
    <source>
        <dbReference type="ARBA" id="ARBA00022741"/>
    </source>
</evidence>
<name>A0A8B2NXZ0_9HYPH</name>
<feature type="binding site" evidence="12">
    <location>
        <position position="321"/>
    </location>
    <ligand>
        <name>L-glutamine</name>
        <dbReference type="ChEBI" id="CHEBI:58359"/>
    </ligand>
</feature>
<comment type="similarity">
    <text evidence="3 12">Belongs to the CarA family.</text>
</comment>
<dbReference type="SMART" id="SM01097">
    <property type="entry name" value="CPSase_sm_chain"/>
    <property type="match status" value="1"/>
</dbReference>
<keyword evidence="7 12" id="KW-0067">ATP-binding</keyword>
<dbReference type="GO" id="GO:0044205">
    <property type="term" value="P:'de novo' UMP biosynthetic process"/>
    <property type="evidence" value="ECO:0007669"/>
    <property type="project" value="UniProtKB-UniRule"/>
</dbReference>
<dbReference type="InterPro" id="IPR029062">
    <property type="entry name" value="Class_I_gatase-like"/>
</dbReference>
<evidence type="ECO:0000256" key="12">
    <source>
        <dbReference type="HAMAP-Rule" id="MF_01209"/>
    </source>
</evidence>
<dbReference type="EMBL" id="QHHQ01000001">
    <property type="protein sequence ID" value="RAI03005.1"/>
    <property type="molecule type" value="Genomic_DNA"/>
</dbReference>
<keyword evidence="5 12" id="KW-0436">Ligase</keyword>
<dbReference type="GO" id="GO:0006526">
    <property type="term" value="P:L-arginine biosynthetic process"/>
    <property type="evidence" value="ECO:0007669"/>
    <property type="project" value="UniProtKB-UniRule"/>
</dbReference>
<comment type="pathway">
    <text evidence="1 12">Pyrimidine metabolism; UMP biosynthesis via de novo pathway; (S)-dihydroorotate from bicarbonate: step 1/3.</text>
</comment>
<dbReference type="HAMAP" id="MF_01209">
    <property type="entry name" value="CPSase_S_chain"/>
    <property type="match status" value="1"/>
</dbReference>
<keyword evidence="12" id="KW-0028">Amino-acid biosynthesis</keyword>
<dbReference type="NCBIfam" id="TIGR01368">
    <property type="entry name" value="CPSaseIIsmall"/>
    <property type="match status" value="1"/>
</dbReference>
<evidence type="ECO:0000313" key="14">
    <source>
        <dbReference type="EMBL" id="RAI03005.1"/>
    </source>
</evidence>
<dbReference type="InterPro" id="IPR017926">
    <property type="entry name" value="GATASE"/>
</dbReference>
<evidence type="ECO:0000256" key="3">
    <source>
        <dbReference type="ARBA" id="ARBA00007800"/>
    </source>
</evidence>
<evidence type="ECO:0000256" key="9">
    <source>
        <dbReference type="ARBA" id="ARBA00022975"/>
    </source>
</evidence>
<evidence type="ECO:0000256" key="5">
    <source>
        <dbReference type="ARBA" id="ARBA00022598"/>
    </source>
</evidence>
<feature type="active site" evidence="12">
    <location>
        <position position="363"/>
    </location>
</feature>
<comment type="function">
    <text evidence="12">Small subunit of the glutamine-dependent carbamoyl phosphate synthetase (CPSase). CPSase catalyzes the formation of carbamoyl phosphate from the ammonia moiety of glutamine, carbonate, and phosphate donated by ATP, constituting the first step of 2 biosynthetic pathways, one leading to arginine and/or urea and the other to pyrimidine nucleotides. The small subunit (glutamine amidotransferase) binds and cleaves glutamine to supply the large subunit with the substrate ammonia.</text>
</comment>
<dbReference type="InterPro" id="IPR035686">
    <property type="entry name" value="CPSase_GATase1"/>
</dbReference>
<dbReference type="Pfam" id="PF00117">
    <property type="entry name" value="GATase"/>
    <property type="match status" value="1"/>
</dbReference>
<dbReference type="NCBIfam" id="NF009475">
    <property type="entry name" value="PRK12838.1"/>
    <property type="match status" value="1"/>
</dbReference>
<dbReference type="SUPFAM" id="SSF52021">
    <property type="entry name" value="Carbamoyl phosphate synthetase, small subunit N-terminal domain"/>
    <property type="match status" value="1"/>
</dbReference>
<dbReference type="GO" id="GO:0006541">
    <property type="term" value="P:glutamine metabolic process"/>
    <property type="evidence" value="ECO:0007669"/>
    <property type="project" value="InterPro"/>
</dbReference>
<evidence type="ECO:0000313" key="15">
    <source>
        <dbReference type="Proteomes" id="UP000249590"/>
    </source>
</evidence>
<feature type="binding site" evidence="12">
    <location>
        <position position="53"/>
    </location>
    <ligand>
        <name>L-glutamine</name>
        <dbReference type="ChEBI" id="CHEBI:58359"/>
    </ligand>
</feature>
<keyword evidence="4 12" id="KW-0055">Arginine biosynthesis</keyword>
<comment type="catalytic activity">
    <reaction evidence="11 12">
        <text>L-glutamine + H2O = L-glutamate + NH4(+)</text>
        <dbReference type="Rhea" id="RHEA:15889"/>
        <dbReference type="ChEBI" id="CHEBI:15377"/>
        <dbReference type="ChEBI" id="CHEBI:28938"/>
        <dbReference type="ChEBI" id="CHEBI:29985"/>
        <dbReference type="ChEBI" id="CHEBI:58359"/>
    </reaction>
</comment>
<feature type="domain" description="Carbamoyl-phosphate synthase small subunit N-terminal" evidence="13">
    <location>
        <begin position="9"/>
        <end position="143"/>
    </location>
</feature>
<proteinExistence type="inferred from homology"/>
<dbReference type="GO" id="GO:0006207">
    <property type="term" value="P:'de novo' pyrimidine nucleobase biosynthetic process"/>
    <property type="evidence" value="ECO:0007669"/>
    <property type="project" value="InterPro"/>
</dbReference>
<dbReference type="Gene3D" id="3.50.30.20">
    <property type="entry name" value="Carbamoyl-phosphate synthase small subunit, N-terminal domain"/>
    <property type="match status" value="1"/>
</dbReference>
<dbReference type="PROSITE" id="PS51273">
    <property type="entry name" value="GATASE_TYPE_1"/>
    <property type="match status" value="1"/>
</dbReference>
<dbReference type="GO" id="GO:0005524">
    <property type="term" value="F:ATP binding"/>
    <property type="evidence" value="ECO:0007669"/>
    <property type="project" value="UniProtKB-UniRule"/>
</dbReference>
<dbReference type="PRINTS" id="PR00099">
    <property type="entry name" value="CPSGATASE"/>
</dbReference>
<reference evidence="14 15" key="1">
    <citation type="submission" date="2018-05" db="EMBL/GenBank/DDBJ databases">
        <title>Acuticoccus sediminis sp. nov., isolated from deep-sea sediment of Indian Ocean.</title>
        <authorList>
            <person name="Liu X."/>
            <person name="Lai Q."/>
            <person name="Du Y."/>
            <person name="Sun F."/>
            <person name="Zhang X."/>
            <person name="Wang S."/>
            <person name="Shao Z."/>
        </authorList>
    </citation>
    <scope>NUCLEOTIDE SEQUENCE [LARGE SCALE GENOMIC DNA]</scope>
    <source>
        <strain evidence="14 15">PTG4-2</strain>
    </source>
</reference>
<dbReference type="OrthoDB" id="9804328at2"/>
<dbReference type="UniPathway" id="UPA00068">
    <property type="reaction ID" value="UER00171"/>
</dbReference>
<comment type="caution">
    <text evidence="14">The sequence shown here is derived from an EMBL/GenBank/DDBJ whole genome shotgun (WGS) entry which is preliminary data.</text>
</comment>
<dbReference type="InterPro" id="IPR036480">
    <property type="entry name" value="CarbP_synth_ssu_N_sf"/>
</dbReference>
<dbReference type="PANTHER" id="PTHR43418:SF7">
    <property type="entry name" value="CARBAMOYL-PHOSPHATE SYNTHASE SMALL CHAIN"/>
    <property type="match status" value="1"/>
</dbReference>
<evidence type="ECO:0000256" key="4">
    <source>
        <dbReference type="ARBA" id="ARBA00022571"/>
    </source>
</evidence>
<dbReference type="UniPathway" id="UPA00070">
    <property type="reaction ID" value="UER00115"/>
</dbReference>
<evidence type="ECO:0000256" key="7">
    <source>
        <dbReference type="ARBA" id="ARBA00022840"/>
    </source>
</evidence>
<dbReference type="FunFam" id="3.50.30.20:FF:000001">
    <property type="entry name" value="Carbamoyl-phosphate synthase small chain"/>
    <property type="match status" value="1"/>
</dbReference>
<dbReference type="InterPro" id="IPR002474">
    <property type="entry name" value="CarbamoylP_synth_ssu_N"/>
</dbReference>
<dbReference type="RefSeq" id="WP_111341219.1">
    <property type="nucleotide sequence ID" value="NZ_QHHQ01000001.1"/>
</dbReference>
<comment type="subunit">
    <text evidence="12">Composed of two chains; the small (or glutamine) chain promotes the hydrolysis of glutamine to ammonia, which is used by the large (or ammonia) chain to synthesize carbamoyl phosphate. Tetramer of heterodimers (alpha,beta)4.</text>
</comment>
<feature type="binding site" evidence="12">
    <location>
        <position position="252"/>
    </location>
    <ligand>
        <name>L-glutamine</name>
        <dbReference type="ChEBI" id="CHEBI:58359"/>
    </ligand>
</feature>
<evidence type="ECO:0000256" key="11">
    <source>
        <dbReference type="ARBA" id="ARBA00049285"/>
    </source>
</evidence>
<keyword evidence="15" id="KW-1185">Reference proteome</keyword>
<dbReference type="PRINTS" id="PR00097">
    <property type="entry name" value="ANTSNTHASEII"/>
</dbReference>
<comment type="pathway">
    <text evidence="2 12">Amino-acid biosynthesis; L-arginine biosynthesis; carbamoyl phosphate from bicarbonate: step 1/1.</text>
</comment>
<dbReference type="Proteomes" id="UP000249590">
    <property type="component" value="Unassembled WGS sequence"/>
</dbReference>
<accession>A0A8B2NXZ0</accession>
<gene>
    <name evidence="12" type="primary">carA</name>
    <name evidence="14" type="ORF">DLJ53_00255</name>
</gene>
<evidence type="ECO:0000256" key="1">
    <source>
        <dbReference type="ARBA" id="ARBA00004812"/>
    </source>
</evidence>
<dbReference type="EC" id="6.3.5.5" evidence="12"/>
<feature type="region of interest" description="CPSase" evidence="12">
    <location>
        <begin position="1"/>
        <end position="201"/>
    </location>
</feature>
<dbReference type="InterPro" id="IPR050472">
    <property type="entry name" value="Anth_synth/Amidotransfase"/>
</dbReference>
<dbReference type="CDD" id="cd01744">
    <property type="entry name" value="GATase1_CPSase"/>
    <property type="match status" value="1"/>
</dbReference>
<feature type="binding site" evidence="12">
    <location>
        <position position="283"/>
    </location>
    <ligand>
        <name>L-glutamine</name>
        <dbReference type="ChEBI" id="CHEBI:58359"/>
    </ligand>
</feature>
<feature type="binding site" evidence="12">
    <location>
        <position position="324"/>
    </location>
    <ligand>
        <name>L-glutamine</name>
        <dbReference type="ChEBI" id="CHEBI:58359"/>
    </ligand>
</feature>
<dbReference type="GO" id="GO:0004088">
    <property type="term" value="F:carbamoyl-phosphate synthase (glutamine-hydrolyzing) activity"/>
    <property type="evidence" value="ECO:0007669"/>
    <property type="project" value="UniProtKB-UniRule"/>
</dbReference>
<comment type="catalytic activity">
    <reaction evidence="10 12">
        <text>hydrogencarbonate + L-glutamine + 2 ATP + H2O = carbamoyl phosphate + L-glutamate + 2 ADP + phosphate + 2 H(+)</text>
        <dbReference type="Rhea" id="RHEA:18633"/>
        <dbReference type="ChEBI" id="CHEBI:15377"/>
        <dbReference type="ChEBI" id="CHEBI:15378"/>
        <dbReference type="ChEBI" id="CHEBI:17544"/>
        <dbReference type="ChEBI" id="CHEBI:29985"/>
        <dbReference type="ChEBI" id="CHEBI:30616"/>
        <dbReference type="ChEBI" id="CHEBI:43474"/>
        <dbReference type="ChEBI" id="CHEBI:58228"/>
        <dbReference type="ChEBI" id="CHEBI:58359"/>
        <dbReference type="ChEBI" id="CHEBI:456216"/>
        <dbReference type="EC" id="6.3.5.5"/>
    </reaction>
</comment>
<feature type="binding site" evidence="12">
    <location>
        <position position="323"/>
    </location>
    <ligand>
        <name>L-glutamine</name>
        <dbReference type="ChEBI" id="CHEBI:58359"/>
    </ligand>
</feature>
<feature type="binding site" evidence="12">
    <location>
        <position position="280"/>
    </location>
    <ligand>
        <name>L-glutamine</name>
        <dbReference type="ChEBI" id="CHEBI:58359"/>
    </ligand>
</feature>
<keyword evidence="6 12" id="KW-0547">Nucleotide-binding</keyword>
<dbReference type="SUPFAM" id="SSF52317">
    <property type="entry name" value="Class I glutamine amidotransferase-like"/>
    <property type="match status" value="1"/>
</dbReference>
<evidence type="ECO:0000256" key="8">
    <source>
        <dbReference type="ARBA" id="ARBA00022962"/>
    </source>
</evidence>
<keyword evidence="8 12" id="KW-0315">Glutamine amidotransferase</keyword>
<dbReference type="Pfam" id="PF00988">
    <property type="entry name" value="CPSase_sm_chain"/>
    <property type="match status" value="1"/>
</dbReference>
<evidence type="ECO:0000259" key="13">
    <source>
        <dbReference type="SMART" id="SM01097"/>
    </source>
</evidence>
<evidence type="ECO:0000256" key="10">
    <source>
        <dbReference type="ARBA" id="ARBA00048816"/>
    </source>
</evidence>
<dbReference type="InterPro" id="IPR006274">
    <property type="entry name" value="CarbamoylP_synth_ssu"/>
</dbReference>
<dbReference type="PANTHER" id="PTHR43418">
    <property type="entry name" value="MULTIFUNCTIONAL TRYPTOPHAN BIOSYNTHESIS PROTEIN-RELATED"/>
    <property type="match status" value="1"/>
</dbReference>